<proteinExistence type="predicted"/>
<evidence type="ECO:0000259" key="2">
    <source>
        <dbReference type="Pfam" id="PF01425"/>
    </source>
</evidence>
<dbReference type="PANTHER" id="PTHR42678:SF34">
    <property type="entry name" value="OS04G0183300 PROTEIN"/>
    <property type="match status" value="1"/>
</dbReference>
<reference evidence="3" key="2">
    <citation type="journal article" date="2014" name="ISME J.">
        <title>Microbial stratification in low pH oxic and suboxic macroscopic growths along an acid mine drainage.</title>
        <authorList>
            <person name="Mendez-Garcia C."/>
            <person name="Mesa V."/>
            <person name="Sprenger R.R."/>
            <person name="Richter M."/>
            <person name="Diez M.S."/>
            <person name="Solano J."/>
            <person name="Bargiela R."/>
            <person name="Golyshina O.V."/>
            <person name="Manteca A."/>
            <person name="Ramos J.L."/>
            <person name="Gallego J.R."/>
            <person name="Llorente I."/>
            <person name="Martins Dos Santos V.A."/>
            <person name="Jensen O.N."/>
            <person name="Pelaez A.I."/>
            <person name="Sanchez J."/>
            <person name="Ferrer M."/>
        </authorList>
    </citation>
    <scope>NUCLEOTIDE SEQUENCE</scope>
</reference>
<feature type="compositionally biased region" description="Low complexity" evidence="1">
    <location>
        <begin position="213"/>
        <end position="227"/>
    </location>
</feature>
<dbReference type="SUPFAM" id="SSF75304">
    <property type="entry name" value="Amidase signature (AS) enzymes"/>
    <property type="match status" value="1"/>
</dbReference>
<evidence type="ECO:0000256" key="1">
    <source>
        <dbReference type="SAM" id="MobiDB-lite"/>
    </source>
</evidence>
<sequence length="259" mass="28662">MTDYTRYLKPGQLKGRRIGVVCGLVGADPQVRRILDYSVAALRSHGAQVIAVRLPHLHDYEKAEFTTLLYEFKNDLNAYLSHRHGLKVKTLSQLITFDERHAREEMPWFGQDIFLMADRMGPLTTPAYQKALARAKRLTGPQGIDAALKAHHLVALMAPASCPAWSIDLVDGDHGCAGGDSPAAVAGYPSITVPAGNVHGLPVGMTFFQANGPSPRSSRSVTISSRPQNSASARISFQRHLFRKRFRPRRSWNGMRPRP</sequence>
<dbReference type="Pfam" id="PF01425">
    <property type="entry name" value="Amidase"/>
    <property type="match status" value="1"/>
</dbReference>
<dbReference type="AlphaFoldDB" id="T1C4G3"/>
<feature type="region of interest" description="Disordered" evidence="1">
    <location>
        <begin position="211"/>
        <end position="232"/>
    </location>
</feature>
<dbReference type="InterPro" id="IPR036928">
    <property type="entry name" value="AS_sf"/>
</dbReference>
<gene>
    <name evidence="3" type="ORF">B1A_00948</name>
</gene>
<feature type="domain" description="Amidase" evidence="2">
    <location>
        <begin position="10"/>
        <end position="207"/>
    </location>
</feature>
<accession>T1C4G3</accession>
<reference evidence="3" key="1">
    <citation type="submission" date="2013-08" db="EMBL/GenBank/DDBJ databases">
        <authorList>
            <person name="Mendez C."/>
            <person name="Richter M."/>
            <person name="Ferrer M."/>
            <person name="Sanchez J."/>
        </authorList>
    </citation>
    <scope>NUCLEOTIDE SEQUENCE</scope>
</reference>
<dbReference type="InterPro" id="IPR023631">
    <property type="entry name" value="Amidase_dom"/>
</dbReference>
<organism evidence="3">
    <name type="scientific">mine drainage metagenome</name>
    <dbReference type="NCBI Taxonomy" id="410659"/>
    <lineage>
        <taxon>unclassified sequences</taxon>
        <taxon>metagenomes</taxon>
        <taxon>ecological metagenomes</taxon>
    </lineage>
</organism>
<comment type="caution">
    <text evidence="3">The sequence shown here is derived from an EMBL/GenBank/DDBJ whole genome shotgun (WGS) entry which is preliminary data.</text>
</comment>
<dbReference type="Gene3D" id="3.90.1300.10">
    <property type="entry name" value="Amidase signature (AS) domain"/>
    <property type="match status" value="1"/>
</dbReference>
<dbReference type="PANTHER" id="PTHR42678">
    <property type="entry name" value="AMIDASE"/>
    <property type="match status" value="1"/>
</dbReference>
<evidence type="ECO:0000313" key="3">
    <source>
        <dbReference type="EMBL" id="EQD80381.1"/>
    </source>
</evidence>
<name>T1C4G3_9ZZZZ</name>
<dbReference type="EMBL" id="AUZX01000719">
    <property type="protein sequence ID" value="EQD80381.1"/>
    <property type="molecule type" value="Genomic_DNA"/>
</dbReference>
<protein>
    <submittedName>
        <fullName evidence="3">Amidase</fullName>
    </submittedName>
</protein>